<dbReference type="PANTHER" id="PTHR14269:SF60">
    <property type="entry name" value="CARDIOLIPIN SYNTHASE (CMP-FORMING)"/>
    <property type="match status" value="1"/>
</dbReference>
<comment type="subcellular location">
    <subcellularLocation>
        <location evidence="1">Membrane</location>
        <topology evidence="1">Multi-pass membrane protein</topology>
    </subcellularLocation>
</comment>
<evidence type="ECO:0000256" key="2">
    <source>
        <dbReference type="ARBA" id="ARBA00022516"/>
    </source>
</evidence>
<dbReference type="EMBL" id="JAFCMP010000029">
    <property type="protein sequence ID" value="KAG5190741.1"/>
    <property type="molecule type" value="Genomic_DNA"/>
</dbReference>
<evidence type="ECO:0000256" key="7">
    <source>
        <dbReference type="ARBA" id="ARBA00023136"/>
    </source>
</evidence>
<keyword evidence="13" id="KW-1185">Reference proteome</keyword>
<protein>
    <submittedName>
        <fullName evidence="12">Uncharacterized protein</fullName>
    </submittedName>
</protein>
<evidence type="ECO:0000313" key="13">
    <source>
        <dbReference type="Proteomes" id="UP000664859"/>
    </source>
</evidence>
<keyword evidence="8" id="KW-0594">Phospholipid biosynthesis</keyword>
<keyword evidence="3 10" id="KW-0808">Transferase</keyword>
<evidence type="ECO:0000256" key="1">
    <source>
        <dbReference type="ARBA" id="ARBA00004141"/>
    </source>
</evidence>
<dbReference type="GO" id="GO:0016020">
    <property type="term" value="C:membrane"/>
    <property type="evidence" value="ECO:0007669"/>
    <property type="project" value="UniProtKB-SubCell"/>
</dbReference>
<dbReference type="InterPro" id="IPR048254">
    <property type="entry name" value="CDP_ALCOHOL_P_TRANSF_CS"/>
</dbReference>
<proteinExistence type="inferred from homology"/>
<comment type="caution">
    <text evidence="12">The sequence shown here is derived from an EMBL/GenBank/DDBJ whole genome shotgun (WGS) entry which is preliminary data.</text>
</comment>
<evidence type="ECO:0000256" key="9">
    <source>
        <dbReference type="ARBA" id="ARBA00023264"/>
    </source>
</evidence>
<dbReference type="PANTHER" id="PTHR14269">
    <property type="entry name" value="CDP-DIACYLGLYCEROL--GLYCEROL-3-PHOSPHATE 3-PHOSPHATIDYLTRANSFERASE-RELATED"/>
    <property type="match status" value="1"/>
</dbReference>
<feature type="transmembrane region" description="Helical" evidence="11">
    <location>
        <begin position="375"/>
        <end position="399"/>
    </location>
</feature>
<evidence type="ECO:0000313" key="12">
    <source>
        <dbReference type="EMBL" id="KAG5190741.1"/>
    </source>
</evidence>
<keyword evidence="5 11" id="KW-1133">Transmembrane helix</keyword>
<comment type="similarity">
    <text evidence="10">Belongs to the CDP-alcohol phosphatidyltransferase class-I family.</text>
</comment>
<keyword evidence="9" id="KW-1208">Phospholipid metabolism</keyword>
<reference evidence="12" key="1">
    <citation type="submission" date="2021-02" db="EMBL/GenBank/DDBJ databases">
        <title>First Annotated Genome of the Yellow-green Alga Tribonema minus.</title>
        <authorList>
            <person name="Mahan K.M."/>
        </authorList>
    </citation>
    <scope>NUCLEOTIDE SEQUENCE</scope>
    <source>
        <strain evidence="12">UTEX B ZZ1240</strain>
    </source>
</reference>
<evidence type="ECO:0000256" key="3">
    <source>
        <dbReference type="ARBA" id="ARBA00022679"/>
    </source>
</evidence>
<evidence type="ECO:0000256" key="11">
    <source>
        <dbReference type="SAM" id="Phobius"/>
    </source>
</evidence>
<dbReference type="Proteomes" id="UP000664859">
    <property type="component" value="Unassembled WGS sequence"/>
</dbReference>
<evidence type="ECO:0000256" key="5">
    <source>
        <dbReference type="ARBA" id="ARBA00022989"/>
    </source>
</evidence>
<keyword evidence="6" id="KW-0443">Lipid metabolism</keyword>
<evidence type="ECO:0000256" key="8">
    <source>
        <dbReference type="ARBA" id="ARBA00023209"/>
    </source>
</evidence>
<evidence type="ECO:0000256" key="6">
    <source>
        <dbReference type="ARBA" id="ARBA00023098"/>
    </source>
</evidence>
<dbReference type="GO" id="GO:0005739">
    <property type="term" value="C:mitochondrion"/>
    <property type="evidence" value="ECO:0007669"/>
    <property type="project" value="TreeGrafter"/>
</dbReference>
<evidence type="ECO:0000256" key="10">
    <source>
        <dbReference type="RuleBase" id="RU003750"/>
    </source>
</evidence>
<dbReference type="GO" id="GO:0032049">
    <property type="term" value="P:cardiolipin biosynthetic process"/>
    <property type="evidence" value="ECO:0007669"/>
    <property type="project" value="TreeGrafter"/>
</dbReference>
<organism evidence="12 13">
    <name type="scientific">Tribonema minus</name>
    <dbReference type="NCBI Taxonomy" id="303371"/>
    <lineage>
        <taxon>Eukaryota</taxon>
        <taxon>Sar</taxon>
        <taxon>Stramenopiles</taxon>
        <taxon>Ochrophyta</taxon>
        <taxon>PX clade</taxon>
        <taxon>Xanthophyceae</taxon>
        <taxon>Tribonematales</taxon>
        <taxon>Tribonemataceae</taxon>
        <taxon>Tribonema</taxon>
    </lineage>
</organism>
<gene>
    <name evidence="12" type="ORF">JKP88DRAFT_352584</name>
</gene>
<evidence type="ECO:0000256" key="4">
    <source>
        <dbReference type="ARBA" id="ARBA00022692"/>
    </source>
</evidence>
<dbReference type="InterPro" id="IPR043130">
    <property type="entry name" value="CDP-OH_PTrfase_TM_dom"/>
</dbReference>
<name>A0A835ZD07_9STRA</name>
<sequence>MLCLRLAGRHCSRRLATEASVAAAAAAVAPRAVTAAAAAAAVAAAQAAAAQAQAAAAQAAAATSIEPDSELRSMRNGGKLSVPVLGYWIATGDYKTALGGLAVASASDWLDGYLARRLNQKTVLGGILDPLADKLMVATVSVALGAQGLLPMPLVALMFGRDFLLIGGSIVHRARTKSADEGFFDLERADEGFFDLENLDWEVKPSLISKANTALQATYALQTKGGMRGGCSAASVRTCESAYSLGWDLASVDFSEDLGLEFVTLWAALSQEALGWPGFVTLWAALSQGALGWPGADPLHYLCVTTGAATLASGASYFVNSGIVTRSRGRVLTKVRAGREKIAHQREIVRSKVLEKREKLAEKSGRMVDFGENSAIIMTGIAVGAALVLLFFMCIFFNCKASIDTVPRLTVERRERDLMRHVRKLHDDGAEVTAPIDSAREVTVQMV</sequence>
<dbReference type="Pfam" id="PF01066">
    <property type="entry name" value="CDP-OH_P_transf"/>
    <property type="match status" value="1"/>
</dbReference>
<dbReference type="AlphaFoldDB" id="A0A835ZD07"/>
<dbReference type="OrthoDB" id="10020554at2759"/>
<keyword evidence="2" id="KW-0444">Lipid biosynthesis</keyword>
<dbReference type="InterPro" id="IPR000462">
    <property type="entry name" value="CDP-OH_P_trans"/>
</dbReference>
<accession>A0A835ZD07</accession>
<keyword evidence="4 11" id="KW-0812">Transmembrane</keyword>
<dbReference type="GO" id="GO:0043337">
    <property type="term" value="F:cardiolipin synthase (CMP-forming)"/>
    <property type="evidence" value="ECO:0007669"/>
    <property type="project" value="TreeGrafter"/>
</dbReference>
<dbReference type="PROSITE" id="PS00379">
    <property type="entry name" value="CDP_ALCOHOL_P_TRANSF"/>
    <property type="match status" value="1"/>
</dbReference>
<dbReference type="Gene3D" id="1.20.120.1760">
    <property type="match status" value="1"/>
</dbReference>
<keyword evidence="7 11" id="KW-0472">Membrane</keyword>
<dbReference type="InterPro" id="IPR050324">
    <property type="entry name" value="CDP-alcohol_PTase-I"/>
</dbReference>